<dbReference type="Proteomes" id="UP000001591">
    <property type="component" value="Chromosome"/>
</dbReference>
<proteinExistence type="predicted"/>
<dbReference type="OrthoDB" id="8080957at2"/>
<sequence>MGRHSSDTMVKLTIRVPRGNQGFWEIIRELRTFTITDIDGRCNTHRQTIRDFVKRLEKGGYVRAVGNVEHDAIQYELVKDQPEAPRLRRDGTDAQDMGRGQDQMWRAIKMLGEFTARDIAIHASTDQVKVRLNSAQSYLKHLHRAGYLMVSRPAKPGHKPGTGEMAAYRLIPNMNTGPMAPQVQRTEWVFDPNRRQVMGPEGGER</sequence>
<reference evidence="1 2" key="1">
    <citation type="journal article" date="2010" name="BMC Genomics">
        <title>Metabolic flexibility revealed in the genome of the cyst-forming alpha-1 proteobacterium Rhodospirillum centenum.</title>
        <authorList>
            <person name="Lu Y.K."/>
            <person name="Marden J."/>
            <person name="Han M."/>
            <person name="Swingley W.D."/>
            <person name="Mastrian S.D."/>
            <person name="Chowdhury S.R."/>
            <person name="Hao J."/>
            <person name="Helmy T."/>
            <person name="Kim S."/>
            <person name="Kurdoglu A.A."/>
            <person name="Matthies H.J."/>
            <person name="Rollo D."/>
            <person name="Stothard P."/>
            <person name="Blankenship R.E."/>
            <person name="Bauer C.E."/>
            <person name="Touchman J.W."/>
        </authorList>
    </citation>
    <scope>NUCLEOTIDE SEQUENCE [LARGE SCALE GENOMIC DNA]</scope>
    <source>
        <strain evidence="2">ATCC 51521 / SW</strain>
    </source>
</reference>
<accession>B6ISS4</accession>
<gene>
    <name evidence="1" type="ordered locus">RC1_1093</name>
</gene>
<dbReference type="STRING" id="414684.RC1_1093"/>
<dbReference type="EMBL" id="CP000613">
    <property type="protein sequence ID" value="ACI98510.1"/>
    <property type="molecule type" value="Genomic_DNA"/>
</dbReference>
<keyword evidence="2" id="KW-1185">Reference proteome</keyword>
<dbReference type="eggNOG" id="COG0640">
    <property type="taxonomic scope" value="Bacteria"/>
</dbReference>
<organism evidence="1 2">
    <name type="scientific">Rhodospirillum centenum (strain ATCC 51521 / SW)</name>
    <dbReference type="NCBI Taxonomy" id="414684"/>
    <lineage>
        <taxon>Bacteria</taxon>
        <taxon>Pseudomonadati</taxon>
        <taxon>Pseudomonadota</taxon>
        <taxon>Alphaproteobacteria</taxon>
        <taxon>Rhodospirillales</taxon>
        <taxon>Rhodospirillaceae</taxon>
        <taxon>Rhodospirillum</taxon>
    </lineage>
</organism>
<evidence type="ECO:0008006" key="3">
    <source>
        <dbReference type="Google" id="ProtNLM"/>
    </source>
</evidence>
<evidence type="ECO:0000313" key="2">
    <source>
        <dbReference type="Proteomes" id="UP000001591"/>
    </source>
</evidence>
<name>B6ISS4_RHOCS</name>
<dbReference type="KEGG" id="rce:RC1_1093"/>
<dbReference type="AlphaFoldDB" id="B6ISS4"/>
<evidence type="ECO:0000313" key="1">
    <source>
        <dbReference type="EMBL" id="ACI98510.1"/>
    </source>
</evidence>
<dbReference type="HOGENOM" id="CLU_112446_0_0_5"/>
<dbReference type="RefSeq" id="WP_012566299.1">
    <property type="nucleotide sequence ID" value="NC_011420.2"/>
</dbReference>
<protein>
    <recommendedName>
        <fullName evidence="3">Phage protein</fullName>
    </recommendedName>
</protein>